<accession>B4YK36</accession>
<keyword evidence="1" id="KW-0472">Membrane</keyword>
<organism evidence="2">
    <name type="scientific">Advenella mimigardefordensis</name>
    <dbReference type="NCBI Taxonomy" id="302406"/>
    <lineage>
        <taxon>Bacteria</taxon>
        <taxon>Pseudomonadati</taxon>
        <taxon>Pseudomonadota</taxon>
        <taxon>Betaproteobacteria</taxon>
        <taxon>Burkholderiales</taxon>
        <taxon>Alcaligenaceae</taxon>
    </lineage>
</organism>
<dbReference type="EMBL" id="EU585932">
    <property type="protein sequence ID" value="ACD43633.1"/>
    <property type="molecule type" value="Genomic_DNA"/>
</dbReference>
<keyword evidence="1" id="KW-1133">Transmembrane helix</keyword>
<keyword evidence="1" id="KW-0812">Transmembrane</keyword>
<evidence type="ECO:0000256" key="1">
    <source>
        <dbReference type="SAM" id="Phobius"/>
    </source>
</evidence>
<geneLocation type="plasmid" evidence="2">
    <name>pBTK445</name>
</geneLocation>
<feature type="transmembrane region" description="Helical" evidence="1">
    <location>
        <begin position="62"/>
        <end position="79"/>
    </location>
</feature>
<feature type="transmembrane region" description="Helical" evidence="1">
    <location>
        <begin position="91"/>
        <end position="111"/>
    </location>
</feature>
<protein>
    <submittedName>
        <fullName evidence="2">TagB7</fullName>
    </submittedName>
</protein>
<gene>
    <name evidence="2" type="primary">tagB7</name>
</gene>
<evidence type="ECO:0000313" key="2">
    <source>
        <dbReference type="EMBL" id="ACD43633.1"/>
    </source>
</evidence>
<dbReference type="AlphaFoldDB" id="B4YK36"/>
<sequence length="123" mass="14583">MMMRSALETAHRRAIRREWSNRGMSLLFNLELTWLAGLAGFVVKSWLVFLGAFMLMMWLRRYPVFCLIMCVLFTANWTFGAWSLSYFDDGWSVRTFTLSVFAFSVFGWLHWRGLDELNDIYAR</sequence>
<name>B4YK36_9BURK</name>
<keyword evidence="2" id="KW-0614">Plasmid</keyword>
<proteinExistence type="predicted"/>
<reference evidence="2" key="1">
    <citation type="journal article" date="2009" name="Appl. Environ. Microbiol.">
        <title>Conjugative Type 4 secretion system of a novel large plasmid from the chemoautotroph Tetrathiobacter kashmirensis and construction of shuttle vectors for Alcaligenaceae.</title>
        <authorList>
            <person name="Dam B."/>
            <person name="Ghosh W."/>
            <person name="Das Gupta S.K."/>
        </authorList>
    </citation>
    <scope>NUCLEOTIDE SEQUENCE</scope>
    <source>
        <strain evidence="2">WGT</strain>
        <plasmid evidence="2">pBTK445</plasmid>
    </source>
</reference>
<feature type="transmembrane region" description="Helical" evidence="1">
    <location>
        <begin position="32"/>
        <end position="55"/>
    </location>
</feature>